<name>A0A1A9ZC21_GLOPL</name>
<evidence type="ECO:0000313" key="2">
    <source>
        <dbReference type="Proteomes" id="UP000092445"/>
    </source>
</evidence>
<proteinExistence type="predicted"/>
<organism evidence="1 2">
    <name type="scientific">Glossina pallidipes</name>
    <name type="common">Tsetse fly</name>
    <dbReference type="NCBI Taxonomy" id="7398"/>
    <lineage>
        <taxon>Eukaryota</taxon>
        <taxon>Metazoa</taxon>
        <taxon>Ecdysozoa</taxon>
        <taxon>Arthropoda</taxon>
        <taxon>Hexapoda</taxon>
        <taxon>Insecta</taxon>
        <taxon>Pterygota</taxon>
        <taxon>Neoptera</taxon>
        <taxon>Endopterygota</taxon>
        <taxon>Diptera</taxon>
        <taxon>Brachycera</taxon>
        <taxon>Muscomorpha</taxon>
        <taxon>Hippoboscoidea</taxon>
        <taxon>Glossinidae</taxon>
        <taxon>Glossina</taxon>
    </lineage>
</organism>
<dbReference type="EnsemblMetazoa" id="GPAI010126-RA">
    <property type="protein sequence ID" value="GPAI010126-PA"/>
    <property type="gene ID" value="GPAI010126"/>
</dbReference>
<reference evidence="2" key="1">
    <citation type="submission" date="2014-03" db="EMBL/GenBank/DDBJ databases">
        <authorList>
            <person name="Aksoy S."/>
            <person name="Warren W."/>
            <person name="Wilson R.K."/>
        </authorList>
    </citation>
    <scope>NUCLEOTIDE SEQUENCE [LARGE SCALE GENOMIC DNA]</scope>
    <source>
        <strain evidence="2">IAEA</strain>
    </source>
</reference>
<protein>
    <submittedName>
        <fullName evidence="1">Uncharacterized protein</fullName>
    </submittedName>
</protein>
<evidence type="ECO:0000313" key="1">
    <source>
        <dbReference type="EnsemblMetazoa" id="GPAI010126-PA"/>
    </source>
</evidence>
<sequence>MLTPTTAAMRQQLALNNLIISLGQVFHNITCGLRFYVSDLFCLNVRPYLSKTNYDILKDLMSLVFRKLGHNDIDDSLLVIHNIFFDSPSPSVPVKSDFIKRSYLVWFNTQSIRVRNKECRLDKKFKRNGGIVDYIRYSNARDLPGSMNDFACHTGVQTTSRRKFARQNIE</sequence>
<keyword evidence="2" id="KW-1185">Reference proteome</keyword>
<accession>A0A1A9ZC21</accession>
<dbReference type="Proteomes" id="UP000092445">
    <property type="component" value="Unassembled WGS sequence"/>
</dbReference>
<dbReference type="AlphaFoldDB" id="A0A1A9ZC21"/>
<reference evidence="1" key="2">
    <citation type="submission" date="2020-05" db="UniProtKB">
        <authorList>
            <consortium name="EnsemblMetazoa"/>
        </authorList>
    </citation>
    <scope>IDENTIFICATION</scope>
    <source>
        <strain evidence="1">IAEA</strain>
    </source>
</reference>
<dbReference type="VEuPathDB" id="VectorBase:GPAI010126"/>